<dbReference type="AlphaFoldDB" id="A0A9J5ZWC0"/>
<evidence type="ECO:0000313" key="2">
    <source>
        <dbReference type="Proteomes" id="UP000824120"/>
    </source>
</evidence>
<name>A0A9J5ZWC0_SOLCO</name>
<comment type="caution">
    <text evidence="1">The sequence shown here is derived from an EMBL/GenBank/DDBJ whole genome shotgun (WGS) entry which is preliminary data.</text>
</comment>
<dbReference type="EMBL" id="JACXVP010000003">
    <property type="protein sequence ID" value="KAG5616258.1"/>
    <property type="molecule type" value="Genomic_DNA"/>
</dbReference>
<protein>
    <submittedName>
        <fullName evidence="1">Uncharacterized protein</fullName>
    </submittedName>
</protein>
<evidence type="ECO:0000313" key="1">
    <source>
        <dbReference type="EMBL" id="KAG5616258.1"/>
    </source>
</evidence>
<dbReference type="Proteomes" id="UP000824120">
    <property type="component" value="Chromosome 3"/>
</dbReference>
<gene>
    <name evidence="1" type="ORF">H5410_016082</name>
</gene>
<proteinExistence type="predicted"/>
<accession>A0A9J5ZWC0</accession>
<reference evidence="1 2" key="1">
    <citation type="submission" date="2020-09" db="EMBL/GenBank/DDBJ databases">
        <title>De no assembly of potato wild relative species, Solanum commersonii.</title>
        <authorList>
            <person name="Cho K."/>
        </authorList>
    </citation>
    <scope>NUCLEOTIDE SEQUENCE [LARGE SCALE GENOMIC DNA]</scope>
    <source>
        <strain evidence="1">LZ3.2</strain>
        <tissue evidence="1">Leaf</tissue>
    </source>
</reference>
<organism evidence="1 2">
    <name type="scientific">Solanum commersonii</name>
    <name type="common">Commerson's wild potato</name>
    <name type="synonym">Commerson's nightshade</name>
    <dbReference type="NCBI Taxonomy" id="4109"/>
    <lineage>
        <taxon>Eukaryota</taxon>
        <taxon>Viridiplantae</taxon>
        <taxon>Streptophyta</taxon>
        <taxon>Embryophyta</taxon>
        <taxon>Tracheophyta</taxon>
        <taxon>Spermatophyta</taxon>
        <taxon>Magnoliopsida</taxon>
        <taxon>eudicotyledons</taxon>
        <taxon>Gunneridae</taxon>
        <taxon>Pentapetalae</taxon>
        <taxon>asterids</taxon>
        <taxon>lamiids</taxon>
        <taxon>Solanales</taxon>
        <taxon>Solanaceae</taxon>
        <taxon>Solanoideae</taxon>
        <taxon>Solaneae</taxon>
        <taxon>Solanum</taxon>
    </lineage>
</organism>
<sequence>MPGETIIQNTLIKCLLSYTAMTNQLLVYSSTHIFYRSAYRQMHQECLNHPLTWTSQSLQVVG</sequence>
<keyword evidence="2" id="KW-1185">Reference proteome</keyword>